<evidence type="ECO:0000313" key="2">
    <source>
        <dbReference type="EMBL" id="MEQ2194545.1"/>
    </source>
</evidence>
<keyword evidence="3" id="KW-1185">Reference proteome</keyword>
<dbReference type="Proteomes" id="UP001434883">
    <property type="component" value="Unassembled WGS sequence"/>
</dbReference>
<feature type="region of interest" description="Disordered" evidence="1">
    <location>
        <begin position="13"/>
        <end position="117"/>
    </location>
</feature>
<organism evidence="2 3">
    <name type="scientific">Xenoophorus captivus</name>
    <dbReference type="NCBI Taxonomy" id="1517983"/>
    <lineage>
        <taxon>Eukaryota</taxon>
        <taxon>Metazoa</taxon>
        <taxon>Chordata</taxon>
        <taxon>Craniata</taxon>
        <taxon>Vertebrata</taxon>
        <taxon>Euteleostomi</taxon>
        <taxon>Actinopterygii</taxon>
        <taxon>Neopterygii</taxon>
        <taxon>Teleostei</taxon>
        <taxon>Neoteleostei</taxon>
        <taxon>Acanthomorphata</taxon>
        <taxon>Ovalentaria</taxon>
        <taxon>Atherinomorphae</taxon>
        <taxon>Cyprinodontiformes</taxon>
        <taxon>Goodeidae</taxon>
        <taxon>Xenoophorus</taxon>
    </lineage>
</organism>
<feature type="compositionally biased region" description="Low complexity" evidence="1">
    <location>
        <begin position="42"/>
        <end position="64"/>
    </location>
</feature>
<name>A0ABV0QFE4_9TELE</name>
<sequence>MFLLLLQKVQLGPPIFPRRVTPKHPSLFQGVKPRLLTSSRGSVPSASSEQPSSSLPSPACSPAPEGIEDGPPSGLHNKGVQEDPPRVPDLHDEGVQVDPPLSPDPQQQFHHRLSKLH</sequence>
<evidence type="ECO:0000313" key="3">
    <source>
        <dbReference type="Proteomes" id="UP001434883"/>
    </source>
</evidence>
<proteinExistence type="predicted"/>
<protein>
    <submittedName>
        <fullName evidence="2">Uncharacterized protein</fullName>
    </submittedName>
</protein>
<evidence type="ECO:0000256" key="1">
    <source>
        <dbReference type="SAM" id="MobiDB-lite"/>
    </source>
</evidence>
<gene>
    <name evidence="2" type="ORF">XENOCAPTIV_030661</name>
</gene>
<accession>A0ABV0QFE4</accession>
<reference evidence="2 3" key="1">
    <citation type="submission" date="2021-06" db="EMBL/GenBank/DDBJ databases">
        <authorList>
            <person name="Palmer J.M."/>
        </authorList>
    </citation>
    <scope>NUCLEOTIDE SEQUENCE [LARGE SCALE GENOMIC DNA]</scope>
    <source>
        <strain evidence="2 3">XC_2019</strain>
        <tissue evidence="2">Muscle</tissue>
    </source>
</reference>
<feature type="compositionally biased region" description="Basic and acidic residues" evidence="1">
    <location>
        <begin position="79"/>
        <end position="94"/>
    </location>
</feature>
<dbReference type="EMBL" id="JAHRIN010009365">
    <property type="protein sequence ID" value="MEQ2194545.1"/>
    <property type="molecule type" value="Genomic_DNA"/>
</dbReference>
<comment type="caution">
    <text evidence="2">The sequence shown here is derived from an EMBL/GenBank/DDBJ whole genome shotgun (WGS) entry which is preliminary data.</text>
</comment>